<feature type="transmembrane region" description="Helical" evidence="9">
    <location>
        <begin position="73"/>
        <end position="94"/>
    </location>
</feature>
<sequence length="417" mass="43446">MARTKRARRSGTGGLSRLNRLKPIAQAALLLAVPTAALISVGVPVNVTLYGIPLLVAFPLTVLHVASVELAVFRPWAAVVASVVGAFLLAVAGSDDVGAAWPYSVTALLTQILLVFVLALRADWPAGLCAWLGGVAVAAAAAALVPRTPAGVTANIAVLASVSGGLLVLGLVVQQWQAIRAQLLREREVSAEEHARRVLVEEKTRIARELHDVIAHSMSIINVQASTARYRYPGMDGELVGEFESMAASSRQALTEMRGLLGVLRDEEAAGELAPQPGLSRIPELVEGARRAGMRIDAHGVEVLGDQAVSDIAGVAAFRIVQEALSNATRHAPGTRAELRFGHADGQLTISVRNEAPARGSAAPASGGGHGLVGMRERAALLGGSVRTGPTGDGGFEVHAVLPMGTGDDSAKERRQR</sequence>
<feature type="domain" description="Signal transduction histidine kinase subgroup 3 dimerisation and phosphoacceptor" evidence="11">
    <location>
        <begin position="202"/>
        <end position="267"/>
    </location>
</feature>
<feature type="transmembrane region" description="Helical" evidence="9">
    <location>
        <begin position="47"/>
        <end position="66"/>
    </location>
</feature>
<evidence type="ECO:0000256" key="1">
    <source>
        <dbReference type="ARBA" id="ARBA00000085"/>
    </source>
</evidence>
<dbReference type="PANTHER" id="PTHR24421:SF10">
    <property type="entry name" value="NITRATE_NITRITE SENSOR PROTEIN NARQ"/>
    <property type="match status" value="1"/>
</dbReference>
<keyword evidence="9" id="KW-1133">Transmembrane helix</keyword>
<reference evidence="12 13" key="1">
    <citation type="journal article" date="2019" name="Int. J. Syst. Evol. Microbiol.">
        <title>The Global Catalogue of Microorganisms (GCM) 10K type strain sequencing project: providing services to taxonomists for standard genome sequencing and annotation.</title>
        <authorList>
            <consortium name="The Broad Institute Genomics Platform"/>
            <consortium name="The Broad Institute Genome Sequencing Center for Infectious Disease"/>
            <person name="Wu L."/>
            <person name="Ma J."/>
        </authorList>
    </citation>
    <scope>NUCLEOTIDE SEQUENCE [LARGE SCALE GENOMIC DNA]</scope>
    <source>
        <strain evidence="12 13">JCM 10303</strain>
    </source>
</reference>
<dbReference type="Gene3D" id="3.30.565.10">
    <property type="entry name" value="Histidine kinase-like ATPase, C-terminal domain"/>
    <property type="match status" value="1"/>
</dbReference>
<feature type="transmembrane region" description="Helical" evidence="9">
    <location>
        <begin position="21"/>
        <end position="41"/>
    </location>
</feature>
<dbReference type="InterPro" id="IPR036890">
    <property type="entry name" value="HATPase_C_sf"/>
</dbReference>
<keyword evidence="3" id="KW-0597">Phosphoprotein</keyword>
<feature type="transmembrane region" description="Helical" evidence="9">
    <location>
        <begin position="100"/>
        <end position="120"/>
    </location>
</feature>
<name>A0ABN1CUM7_SACER</name>
<keyword evidence="13" id="KW-1185">Reference proteome</keyword>
<organism evidence="12 13">
    <name type="scientific">Saccharopolyspora erythraea</name>
    <name type="common">Streptomyces erythraeus</name>
    <dbReference type="NCBI Taxonomy" id="1836"/>
    <lineage>
        <taxon>Bacteria</taxon>
        <taxon>Bacillati</taxon>
        <taxon>Actinomycetota</taxon>
        <taxon>Actinomycetes</taxon>
        <taxon>Pseudonocardiales</taxon>
        <taxon>Pseudonocardiaceae</taxon>
        <taxon>Saccharopolyspora</taxon>
    </lineage>
</organism>
<keyword evidence="5" id="KW-0547">Nucleotide-binding</keyword>
<evidence type="ECO:0000256" key="3">
    <source>
        <dbReference type="ARBA" id="ARBA00022553"/>
    </source>
</evidence>
<evidence type="ECO:0000259" key="11">
    <source>
        <dbReference type="Pfam" id="PF07730"/>
    </source>
</evidence>
<dbReference type="InterPro" id="IPR050482">
    <property type="entry name" value="Sensor_HK_TwoCompSys"/>
</dbReference>
<evidence type="ECO:0000256" key="5">
    <source>
        <dbReference type="ARBA" id="ARBA00022741"/>
    </source>
</evidence>
<evidence type="ECO:0000256" key="2">
    <source>
        <dbReference type="ARBA" id="ARBA00012438"/>
    </source>
</evidence>
<protein>
    <recommendedName>
        <fullName evidence="2">histidine kinase</fullName>
        <ecNumber evidence="2">2.7.13.3</ecNumber>
    </recommendedName>
</protein>
<feature type="domain" description="Histidine kinase/HSP90-like ATPase" evidence="10">
    <location>
        <begin position="317"/>
        <end position="404"/>
    </location>
</feature>
<dbReference type="PANTHER" id="PTHR24421">
    <property type="entry name" value="NITRATE/NITRITE SENSOR PROTEIN NARX-RELATED"/>
    <property type="match status" value="1"/>
</dbReference>
<evidence type="ECO:0000256" key="8">
    <source>
        <dbReference type="ARBA" id="ARBA00023012"/>
    </source>
</evidence>
<evidence type="ECO:0000259" key="10">
    <source>
        <dbReference type="Pfam" id="PF02518"/>
    </source>
</evidence>
<dbReference type="InterPro" id="IPR011712">
    <property type="entry name" value="Sig_transdc_His_kin_sub3_dim/P"/>
</dbReference>
<dbReference type="EMBL" id="BAAAGS010000015">
    <property type="protein sequence ID" value="GAA0526703.1"/>
    <property type="molecule type" value="Genomic_DNA"/>
</dbReference>
<keyword evidence="9" id="KW-0812">Transmembrane</keyword>
<dbReference type="InterPro" id="IPR003594">
    <property type="entry name" value="HATPase_dom"/>
</dbReference>
<dbReference type="Gene3D" id="1.20.5.1930">
    <property type="match status" value="1"/>
</dbReference>
<comment type="catalytic activity">
    <reaction evidence="1">
        <text>ATP + protein L-histidine = ADP + protein N-phospho-L-histidine.</text>
        <dbReference type="EC" id="2.7.13.3"/>
    </reaction>
</comment>
<evidence type="ECO:0000256" key="4">
    <source>
        <dbReference type="ARBA" id="ARBA00022679"/>
    </source>
</evidence>
<dbReference type="Pfam" id="PF07730">
    <property type="entry name" value="HisKA_3"/>
    <property type="match status" value="1"/>
</dbReference>
<dbReference type="EC" id="2.7.13.3" evidence="2"/>
<evidence type="ECO:0000256" key="6">
    <source>
        <dbReference type="ARBA" id="ARBA00022777"/>
    </source>
</evidence>
<dbReference type="SUPFAM" id="SSF55874">
    <property type="entry name" value="ATPase domain of HSP90 chaperone/DNA topoisomerase II/histidine kinase"/>
    <property type="match status" value="1"/>
</dbReference>
<keyword evidence="9" id="KW-0472">Membrane</keyword>
<gene>
    <name evidence="12" type="ORF">GCM10009533_27550</name>
</gene>
<dbReference type="CDD" id="cd16917">
    <property type="entry name" value="HATPase_UhpB-NarQ-NarX-like"/>
    <property type="match status" value="1"/>
</dbReference>
<evidence type="ECO:0000256" key="9">
    <source>
        <dbReference type="SAM" id="Phobius"/>
    </source>
</evidence>
<proteinExistence type="predicted"/>
<evidence type="ECO:0000256" key="7">
    <source>
        <dbReference type="ARBA" id="ARBA00022840"/>
    </source>
</evidence>
<feature type="transmembrane region" description="Helical" evidence="9">
    <location>
        <begin position="152"/>
        <end position="173"/>
    </location>
</feature>
<evidence type="ECO:0000313" key="13">
    <source>
        <dbReference type="Proteomes" id="UP001500729"/>
    </source>
</evidence>
<keyword evidence="6" id="KW-0418">Kinase</keyword>
<keyword evidence="4" id="KW-0808">Transferase</keyword>
<feature type="transmembrane region" description="Helical" evidence="9">
    <location>
        <begin position="127"/>
        <end position="146"/>
    </location>
</feature>
<accession>A0ABN1CUM7</accession>
<evidence type="ECO:0000313" key="12">
    <source>
        <dbReference type="EMBL" id="GAA0526703.1"/>
    </source>
</evidence>
<keyword evidence="8" id="KW-0902">Two-component regulatory system</keyword>
<dbReference type="Pfam" id="PF02518">
    <property type="entry name" value="HATPase_c"/>
    <property type="match status" value="1"/>
</dbReference>
<dbReference type="RefSeq" id="WP_009943836.1">
    <property type="nucleotide sequence ID" value="NZ_BAAAGS010000015.1"/>
</dbReference>
<dbReference type="Proteomes" id="UP001500729">
    <property type="component" value="Unassembled WGS sequence"/>
</dbReference>
<keyword evidence="7" id="KW-0067">ATP-binding</keyword>
<comment type="caution">
    <text evidence="12">The sequence shown here is derived from an EMBL/GenBank/DDBJ whole genome shotgun (WGS) entry which is preliminary data.</text>
</comment>